<dbReference type="InterPro" id="IPR029062">
    <property type="entry name" value="Class_I_gatase-like"/>
</dbReference>
<dbReference type="GO" id="GO:0106415">
    <property type="term" value="F:muramoyltetrapeptide carboxypeptidase activity"/>
    <property type="evidence" value="ECO:0007669"/>
    <property type="project" value="UniProtKB-EC"/>
</dbReference>
<evidence type="ECO:0000256" key="5">
    <source>
        <dbReference type="ARBA" id="ARBA00022825"/>
    </source>
</evidence>
<feature type="active site" description="Charge relay system" evidence="6">
    <location>
        <position position="275"/>
    </location>
</feature>
<comment type="caution">
    <text evidence="9">The sequence shown here is derived from an EMBL/GenBank/DDBJ whole genome shotgun (WGS) entry which is preliminary data.</text>
</comment>
<evidence type="ECO:0000256" key="6">
    <source>
        <dbReference type="PIRSR" id="PIRSR028757-1"/>
    </source>
</evidence>
<dbReference type="EMBL" id="AESD01000785">
    <property type="protein sequence ID" value="EHJ10078.1"/>
    <property type="molecule type" value="Genomic_DNA"/>
</dbReference>
<keyword evidence="3" id="KW-0645">Protease</keyword>
<dbReference type="InterPro" id="IPR027478">
    <property type="entry name" value="LdcA_N"/>
</dbReference>
<accession>G5JCK8</accession>
<dbReference type="InterPro" id="IPR027461">
    <property type="entry name" value="Carboxypeptidase_A_C_sf"/>
</dbReference>
<gene>
    <name evidence="9" type="ORF">CWATWH0003_5163</name>
</gene>
<dbReference type="PIRSF" id="PIRSF028757">
    <property type="entry name" value="LD-carboxypeptidase"/>
    <property type="match status" value="1"/>
</dbReference>
<dbReference type="Proteomes" id="UP000003477">
    <property type="component" value="Unassembled WGS sequence"/>
</dbReference>
<evidence type="ECO:0000256" key="2">
    <source>
        <dbReference type="ARBA" id="ARBA00022645"/>
    </source>
</evidence>
<sequence>MTSLGSWKKPPFLQPGDTIVGISPSGPIKDVTAIEKAQEIMRSQGYNLELGKHWNDQYGYLAGTDEQRRDDLLEAFKNPNYKAIIAVRGGYGAARLLEEKDWKTIFTNYPKWLIGFSDITSLLWKRAKVKISSIHGPVLTTLAQEPDWSLKRLFNYLKGDPLPPLQGQGWGNGQGEGRLLPANLTVATNILGTPLQPPLNDVILALEDVGEAPYKLDRMLTQWRLLGAFSGVKGIALGRFSGSNGPANSWTVEEVLRDRLGDLGIPIVSELPFGHDGVNAILPVGMTVKLDGDRGSLTFIP</sequence>
<feature type="domain" description="LD-carboxypeptidase N-terminal" evidence="7">
    <location>
        <begin position="22"/>
        <end position="136"/>
    </location>
</feature>
<dbReference type="GeneID" id="88768495"/>
<evidence type="ECO:0000259" key="8">
    <source>
        <dbReference type="Pfam" id="PF17676"/>
    </source>
</evidence>
<keyword evidence="5" id="KW-0720">Serine protease</keyword>
<comment type="similarity">
    <text evidence="1">Belongs to the peptidase S66 family.</text>
</comment>
<reference evidence="9 10" key="1">
    <citation type="journal article" date="2011" name="Front. Microbiol.">
        <title>Two Strains of Crocosphaera watsonii with Highly Conserved Genomes are Distinguished by Strain-Specific Features.</title>
        <authorList>
            <person name="Bench S.R."/>
            <person name="Ilikchyan I.N."/>
            <person name="Tripp H.J."/>
            <person name="Zehr J.P."/>
        </authorList>
    </citation>
    <scope>NUCLEOTIDE SEQUENCE [LARGE SCALE GENOMIC DNA]</scope>
    <source>
        <strain evidence="9 10">WH 0003</strain>
    </source>
</reference>
<dbReference type="Gene3D" id="3.50.30.60">
    <property type="entry name" value="LD-carboxypeptidase A C-terminal domain-like"/>
    <property type="match status" value="1"/>
</dbReference>
<dbReference type="AlphaFoldDB" id="G5JCK8"/>
<dbReference type="SUPFAM" id="SSF52317">
    <property type="entry name" value="Class I glutamine amidotransferase-like"/>
    <property type="match status" value="1"/>
</dbReference>
<dbReference type="GO" id="GO:0006508">
    <property type="term" value="P:proteolysis"/>
    <property type="evidence" value="ECO:0007669"/>
    <property type="project" value="UniProtKB-KW"/>
</dbReference>
<dbReference type="Pfam" id="PF02016">
    <property type="entry name" value="Peptidase_S66"/>
    <property type="match status" value="1"/>
</dbReference>
<name>G5JCK8_CROWT</name>
<dbReference type="Pfam" id="PF17676">
    <property type="entry name" value="Peptidase_S66C"/>
    <property type="match status" value="1"/>
</dbReference>
<dbReference type="RefSeq" id="WP_007312940.1">
    <property type="nucleotide sequence ID" value="NZ_AESD01000785.1"/>
</dbReference>
<dbReference type="InterPro" id="IPR040921">
    <property type="entry name" value="Peptidase_S66C"/>
</dbReference>
<dbReference type="InterPro" id="IPR040449">
    <property type="entry name" value="Peptidase_S66_N"/>
</dbReference>
<dbReference type="Gene3D" id="3.40.50.10740">
    <property type="entry name" value="Class I glutamine amidotransferase-like"/>
    <property type="match status" value="1"/>
</dbReference>
<keyword evidence="2 9" id="KW-0121">Carboxypeptidase</keyword>
<evidence type="ECO:0000313" key="10">
    <source>
        <dbReference type="Proteomes" id="UP000003477"/>
    </source>
</evidence>
<protein>
    <submittedName>
        <fullName evidence="9">Muramoyltetrapeptide carboxypeptidase</fullName>
        <ecNumber evidence="9">3.4.17.13</ecNumber>
    </submittedName>
</protein>
<dbReference type="MEROPS" id="S66.001"/>
<feature type="active site" description="Charge relay system" evidence="6">
    <location>
        <position position="207"/>
    </location>
</feature>
<feature type="active site" description="Nucleophile" evidence="6">
    <location>
        <position position="117"/>
    </location>
</feature>
<proteinExistence type="inferred from homology"/>
<evidence type="ECO:0000256" key="1">
    <source>
        <dbReference type="ARBA" id="ARBA00010233"/>
    </source>
</evidence>
<dbReference type="GO" id="GO:0008236">
    <property type="term" value="F:serine-type peptidase activity"/>
    <property type="evidence" value="ECO:0007669"/>
    <property type="project" value="UniProtKB-KW"/>
</dbReference>
<dbReference type="CDD" id="cd07025">
    <property type="entry name" value="Peptidase_S66"/>
    <property type="match status" value="1"/>
</dbReference>
<evidence type="ECO:0000313" key="9">
    <source>
        <dbReference type="EMBL" id="EHJ10078.1"/>
    </source>
</evidence>
<dbReference type="SUPFAM" id="SSF141986">
    <property type="entry name" value="LD-carboxypeptidase A C-terminal domain-like"/>
    <property type="match status" value="1"/>
</dbReference>
<evidence type="ECO:0000256" key="3">
    <source>
        <dbReference type="ARBA" id="ARBA00022670"/>
    </source>
</evidence>
<organism evidence="9 10">
    <name type="scientific">Crocosphaera watsonii WH 0003</name>
    <dbReference type="NCBI Taxonomy" id="423471"/>
    <lineage>
        <taxon>Bacteria</taxon>
        <taxon>Bacillati</taxon>
        <taxon>Cyanobacteriota</taxon>
        <taxon>Cyanophyceae</taxon>
        <taxon>Oscillatoriophycideae</taxon>
        <taxon>Chroococcales</taxon>
        <taxon>Aphanothecaceae</taxon>
        <taxon>Crocosphaera</taxon>
    </lineage>
</organism>
<dbReference type="PANTHER" id="PTHR30237:SF2">
    <property type="entry name" value="MUREIN TETRAPEPTIDE CARBOXYPEPTIDASE"/>
    <property type="match status" value="1"/>
</dbReference>
<dbReference type="PATRIC" id="fig|423471.3.peg.4826"/>
<evidence type="ECO:0000259" key="7">
    <source>
        <dbReference type="Pfam" id="PF02016"/>
    </source>
</evidence>
<feature type="domain" description="LD-carboxypeptidase C-terminal" evidence="8">
    <location>
        <begin position="176"/>
        <end position="290"/>
    </location>
</feature>
<evidence type="ECO:0000256" key="4">
    <source>
        <dbReference type="ARBA" id="ARBA00022801"/>
    </source>
</evidence>
<dbReference type="EC" id="3.4.17.13" evidence="9"/>
<keyword evidence="4 9" id="KW-0378">Hydrolase</keyword>
<dbReference type="InterPro" id="IPR003507">
    <property type="entry name" value="S66_fam"/>
</dbReference>
<dbReference type="PANTHER" id="PTHR30237">
    <property type="entry name" value="MURAMOYLTETRAPEPTIDE CARBOXYPEPTIDASE"/>
    <property type="match status" value="1"/>
</dbReference>